<dbReference type="InterPro" id="IPR046373">
    <property type="entry name" value="Acyl-CoA_Oxase/DH_mid-dom_sf"/>
</dbReference>
<dbReference type="AlphaFoldDB" id="A0AAU7PZY9"/>
<dbReference type="InterPro" id="IPR009100">
    <property type="entry name" value="AcylCoA_DH/oxidase_NM_dom_sf"/>
</dbReference>
<dbReference type="EMBL" id="CP157941">
    <property type="protein sequence ID" value="XBS57866.1"/>
    <property type="molecule type" value="Genomic_DNA"/>
</dbReference>
<proteinExistence type="predicted"/>
<dbReference type="GO" id="GO:0016627">
    <property type="term" value="F:oxidoreductase activity, acting on the CH-CH group of donors"/>
    <property type="evidence" value="ECO:0007669"/>
    <property type="project" value="InterPro"/>
</dbReference>
<evidence type="ECO:0000313" key="1">
    <source>
        <dbReference type="EMBL" id="XBS57866.1"/>
    </source>
</evidence>
<dbReference type="Gene3D" id="2.40.110.10">
    <property type="entry name" value="Butyryl-CoA Dehydrogenase, subunit A, domain 2"/>
    <property type="match status" value="1"/>
</dbReference>
<organism evidence="1">
    <name type="scientific">Streptococcus sp. KHUD_010</name>
    <dbReference type="NCBI Taxonomy" id="3157339"/>
    <lineage>
        <taxon>Bacteria</taxon>
        <taxon>Bacillati</taxon>
        <taxon>Bacillota</taxon>
        <taxon>Bacilli</taxon>
        <taxon>Lactobacillales</taxon>
        <taxon>Streptococcaceae</taxon>
        <taxon>Streptococcus</taxon>
    </lineage>
</organism>
<dbReference type="SUPFAM" id="SSF56645">
    <property type="entry name" value="Acyl-CoA dehydrogenase NM domain-like"/>
    <property type="match status" value="1"/>
</dbReference>
<accession>A0AAU7PZY9</accession>
<dbReference type="RefSeq" id="WP_225620251.1">
    <property type="nucleotide sequence ID" value="NZ_CP157941.1"/>
</dbReference>
<protein>
    <submittedName>
        <fullName evidence="1">Uncharacterized protein</fullName>
    </submittedName>
</protein>
<gene>
    <name evidence="1" type="ORF">ABKA15_04165</name>
</gene>
<name>A0AAU7PZY9_9STRE</name>
<reference evidence="1" key="1">
    <citation type="submission" date="2024-06" db="EMBL/GenBank/DDBJ databases">
        <title>Complete genome sequence of Streptococcus sp. KHUD_010.</title>
        <authorList>
            <person name="Lee J.-H."/>
            <person name="Moon J.-H."/>
        </authorList>
    </citation>
    <scope>NUCLEOTIDE SEQUENCE</scope>
    <source>
        <strain evidence="1">KHUD_010</strain>
    </source>
</reference>
<sequence length="77" mass="8377">MISNSSVADILLVLAKVKEQGKMEKYGLFIVDPKDSDVLIGEQIEKPGLIGLSHAKKCLAPGKRLIGRRISWGCPIC</sequence>